<keyword evidence="1" id="KW-0812">Transmembrane</keyword>
<feature type="transmembrane region" description="Helical" evidence="1">
    <location>
        <begin position="46"/>
        <end position="66"/>
    </location>
</feature>
<comment type="caution">
    <text evidence="2">The sequence shown here is derived from an EMBL/GenBank/DDBJ whole genome shotgun (WGS) entry which is preliminary data.</text>
</comment>
<accession>A0ABT1ICF2</accession>
<gene>
    <name evidence="2" type="ORF">LV75_002745</name>
</gene>
<evidence type="ECO:0000313" key="3">
    <source>
        <dbReference type="Proteomes" id="UP001205185"/>
    </source>
</evidence>
<protein>
    <submittedName>
        <fullName evidence="2">Uncharacterized protein</fullName>
    </submittedName>
</protein>
<organism evidence="2 3">
    <name type="scientific">Actinokineospora diospyrosa</name>
    <dbReference type="NCBI Taxonomy" id="103728"/>
    <lineage>
        <taxon>Bacteria</taxon>
        <taxon>Bacillati</taxon>
        <taxon>Actinomycetota</taxon>
        <taxon>Actinomycetes</taxon>
        <taxon>Pseudonocardiales</taxon>
        <taxon>Pseudonocardiaceae</taxon>
        <taxon>Actinokineospora</taxon>
    </lineage>
</organism>
<proteinExistence type="predicted"/>
<dbReference type="Proteomes" id="UP001205185">
    <property type="component" value="Unassembled WGS sequence"/>
</dbReference>
<dbReference type="EMBL" id="JAMTCO010000006">
    <property type="protein sequence ID" value="MCP2270244.1"/>
    <property type="molecule type" value="Genomic_DNA"/>
</dbReference>
<feature type="transmembrane region" description="Helical" evidence="1">
    <location>
        <begin position="20"/>
        <end position="39"/>
    </location>
</feature>
<reference evidence="2 3" key="1">
    <citation type="submission" date="2022-06" db="EMBL/GenBank/DDBJ databases">
        <title>Genomic Encyclopedia of Archaeal and Bacterial Type Strains, Phase II (KMG-II): from individual species to whole genera.</title>
        <authorList>
            <person name="Goeker M."/>
        </authorList>
    </citation>
    <scope>NUCLEOTIDE SEQUENCE [LARGE SCALE GENOMIC DNA]</scope>
    <source>
        <strain evidence="2 3">DSM 44255</strain>
    </source>
</reference>
<keyword evidence="3" id="KW-1185">Reference proteome</keyword>
<name>A0ABT1ICF2_9PSEU</name>
<sequence length="200" mass="21967">MPAEPAWKWEPSPLAQRASAAWSTLSISGVATLGWFAGLSAGGVPWAAVVGLLTLLIGIPPLVLLVRHVFHRHPELTVPSYVLGVCGLLATIRWWRKGYRREVVEATVSGDALVLRRHDGTQTSHPLATLGPISLIYSQFVDSDTPTEVAGTLDLNGQPVRLRRIWYHRLPDTWIPALRAAGVSVHESTRFLVYQDSEPL</sequence>
<evidence type="ECO:0000313" key="2">
    <source>
        <dbReference type="EMBL" id="MCP2270244.1"/>
    </source>
</evidence>
<feature type="transmembrane region" description="Helical" evidence="1">
    <location>
        <begin position="78"/>
        <end position="95"/>
    </location>
</feature>
<dbReference type="RefSeq" id="WP_253887224.1">
    <property type="nucleotide sequence ID" value="NZ_BAAAVB010000013.1"/>
</dbReference>
<evidence type="ECO:0000256" key="1">
    <source>
        <dbReference type="SAM" id="Phobius"/>
    </source>
</evidence>
<keyword evidence="1" id="KW-0472">Membrane</keyword>
<keyword evidence="1" id="KW-1133">Transmembrane helix</keyword>